<protein>
    <recommendedName>
        <fullName evidence="2">N-acetylglucosaminylphosphatidylinositol deacetylase</fullName>
        <ecNumber evidence="2">3.5.1.89</ecNumber>
    </recommendedName>
</protein>
<dbReference type="InterPro" id="IPR024078">
    <property type="entry name" value="LmbE-like_dom_sf"/>
</dbReference>
<dbReference type="Gene3D" id="3.40.50.10320">
    <property type="entry name" value="LmbE-like"/>
    <property type="match status" value="1"/>
</dbReference>
<dbReference type="SUPFAM" id="SSF102588">
    <property type="entry name" value="LmbE-like"/>
    <property type="match status" value="1"/>
</dbReference>
<dbReference type="EC" id="3.5.1.89" evidence="2"/>
<proteinExistence type="inferred from homology"/>
<accession>A0ABP0BDI9</accession>
<organism evidence="3 4">
    <name type="scientific">Sporothrix bragantina</name>
    <dbReference type="NCBI Taxonomy" id="671064"/>
    <lineage>
        <taxon>Eukaryota</taxon>
        <taxon>Fungi</taxon>
        <taxon>Dikarya</taxon>
        <taxon>Ascomycota</taxon>
        <taxon>Pezizomycotina</taxon>
        <taxon>Sordariomycetes</taxon>
        <taxon>Sordariomycetidae</taxon>
        <taxon>Ophiostomatales</taxon>
        <taxon>Ophiostomataceae</taxon>
        <taxon>Sporothrix</taxon>
    </lineage>
</organism>
<name>A0ABP0BDI9_9PEZI</name>
<dbReference type="PANTHER" id="PTHR12993:SF11">
    <property type="entry name" value="N-ACETYLGLUCOSAMINYL-PHOSPHATIDYLINOSITOL DE-N-ACETYLASE"/>
    <property type="match status" value="1"/>
</dbReference>
<reference evidence="3 4" key="1">
    <citation type="submission" date="2024-01" db="EMBL/GenBank/DDBJ databases">
        <authorList>
            <person name="Allen C."/>
            <person name="Tagirdzhanova G."/>
        </authorList>
    </citation>
    <scope>NUCLEOTIDE SEQUENCE [LARGE SCALE GENOMIC DNA]</scope>
</reference>
<comment type="similarity">
    <text evidence="1">Belongs to the PIGL family.</text>
</comment>
<evidence type="ECO:0000256" key="2">
    <source>
        <dbReference type="ARBA" id="ARBA00012176"/>
    </source>
</evidence>
<evidence type="ECO:0000256" key="1">
    <source>
        <dbReference type="ARBA" id="ARBA00006066"/>
    </source>
</evidence>
<gene>
    <name evidence="3" type="ORF">SBRCBS47491_003253</name>
</gene>
<dbReference type="Pfam" id="PF02585">
    <property type="entry name" value="PIG-L"/>
    <property type="match status" value="1"/>
</dbReference>
<dbReference type="InterPro" id="IPR003737">
    <property type="entry name" value="GlcNAc_PI_deacetylase-related"/>
</dbReference>
<dbReference type="Proteomes" id="UP001642406">
    <property type="component" value="Unassembled WGS sequence"/>
</dbReference>
<keyword evidence="4" id="KW-1185">Reference proteome</keyword>
<evidence type="ECO:0000313" key="4">
    <source>
        <dbReference type="Proteomes" id="UP001642406"/>
    </source>
</evidence>
<evidence type="ECO:0000313" key="3">
    <source>
        <dbReference type="EMBL" id="CAK7217683.1"/>
    </source>
</evidence>
<comment type="caution">
    <text evidence="3">The sequence shown here is derived from an EMBL/GenBank/DDBJ whole genome shotgun (WGS) entry which is preliminary data.</text>
</comment>
<dbReference type="EMBL" id="CAWUHC010000021">
    <property type="protein sequence ID" value="CAK7217683.1"/>
    <property type="molecule type" value="Genomic_DNA"/>
</dbReference>
<sequence>MLLPPRVTRLLKAIRRTPLRFSVSLSRRAWRRLVQIALIALTIPLVLQWTIAYLVGSDVRLLPQELQGAKNLLVVTAHPDDECLFFAPSILGVLDRNRGVHGSLISMSTGNNYGIGDLRKKELTGSCAALQIDPARCIALDHPALQDNPTVWWDTSLVQTIVQEYIAKWDIDAILTFDEGGVSGHINHRAVSAAIRELISSLPASPKTPVAYMIVTTPLWRKYTFLGDLPLTALRFTSRILAALFFPSHATTETVATTAATTSNGVASTTRALVANTWHRYQKTREAFRNHNSQYTWDRHLYMIVSRYVWFNDLQKIEPKE</sequence>
<dbReference type="PANTHER" id="PTHR12993">
    <property type="entry name" value="N-ACETYLGLUCOSAMINYL-PHOSPHATIDYLINOSITOL DE-N-ACETYLASE-RELATED"/>
    <property type="match status" value="1"/>
</dbReference>